<dbReference type="EMBL" id="BAAAGX010000017">
    <property type="protein sequence ID" value="GAA0255416.1"/>
    <property type="molecule type" value="Genomic_DNA"/>
</dbReference>
<comment type="caution">
    <text evidence="1">The sequence shown here is derived from an EMBL/GenBank/DDBJ whole genome shotgun (WGS) entry which is preliminary data.</text>
</comment>
<reference evidence="1 2" key="1">
    <citation type="journal article" date="2019" name="Int. J. Syst. Evol. Microbiol.">
        <title>The Global Catalogue of Microorganisms (GCM) 10K type strain sequencing project: providing services to taxonomists for standard genome sequencing and annotation.</title>
        <authorList>
            <consortium name="The Broad Institute Genomics Platform"/>
            <consortium name="The Broad Institute Genome Sequencing Center for Infectious Disease"/>
            <person name="Wu L."/>
            <person name="Ma J."/>
        </authorList>
    </citation>
    <scope>NUCLEOTIDE SEQUENCE [LARGE SCALE GENOMIC DNA]</scope>
    <source>
        <strain evidence="1 2">JCM 10425</strain>
    </source>
</reference>
<accession>A0ABN0UMM8</accession>
<protein>
    <submittedName>
        <fullName evidence="1">Uncharacterized protein</fullName>
    </submittedName>
</protein>
<keyword evidence="2" id="KW-1185">Reference proteome</keyword>
<proteinExistence type="predicted"/>
<dbReference type="Proteomes" id="UP001500967">
    <property type="component" value="Unassembled WGS sequence"/>
</dbReference>
<evidence type="ECO:0000313" key="2">
    <source>
        <dbReference type="Proteomes" id="UP001500967"/>
    </source>
</evidence>
<organism evidence="1 2">
    <name type="scientific">Cryptosporangium japonicum</name>
    <dbReference type="NCBI Taxonomy" id="80872"/>
    <lineage>
        <taxon>Bacteria</taxon>
        <taxon>Bacillati</taxon>
        <taxon>Actinomycetota</taxon>
        <taxon>Actinomycetes</taxon>
        <taxon>Cryptosporangiales</taxon>
        <taxon>Cryptosporangiaceae</taxon>
        <taxon>Cryptosporangium</taxon>
    </lineage>
</organism>
<name>A0ABN0UMM8_9ACTN</name>
<evidence type="ECO:0000313" key="1">
    <source>
        <dbReference type="EMBL" id="GAA0255416.1"/>
    </source>
</evidence>
<gene>
    <name evidence="1" type="ORF">GCM10009539_45790</name>
</gene>
<sequence>MLAASMAALFVLVWFVAWVSRDEPDEVVRDYLEALSAGRTAEALEISRAEDVPSSPFLRPEAMDGGWTVDEVEAPDLVEGGIPDFENEDVYSVDYRLSGDRPGQFHLAEDGWSWRIENPLVYVQFTPIVYSFVQVGTVRAPLPDDGSPGFWMFPGVYRPYADLSFEALAPKQPQLVVAPRWDRYRYSPEFAATAAGNRIAQTAADTVVDDCVALRTAKCTMALEYQSDYDTGTDTVELEDVTAQRWRVVRRPVVGVRGSLREGDAYGPLETHVVTPGVLRLDATGLDRYDEPVTFSQTCEITKFRLTVRPNDAGALTFPRDGKPVHVKLDCTNAGA</sequence>